<evidence type="ECO:0000313" key="2">
    <source>
        <dbReference type="Proteomes" id="UP000001362"/>
    </source>
</evidence>
<dbReference type="PaxDb" id="243159-AFE_1212"/>
<organism evidence="1 2">
    <name type="scientific">Acidithiobacillus ferrooxidans (strain ATCC 23270 / DSM 14882 / CIP 104768 / NCIMB 8455)</name>
    <name type="common">Ferrobacillus ferrooxidans (strain ATCC 23270)</name>
    <dbReference type="NCBI Taxonomy" id="243159"/>
    <lineage>
        <taxon>Bacteria</taxon>
        <taxon>Pseudomonadati</taxon>
        <taxon>Pseudomonadota</taxon>
        <taxon>Acidithiobacillia</taxon>
        <taxon>Acidithiobacillales</taxon>
        <taxon>Acidithiobacillaceae</taxon>
        <taxon>Acidithiobacillus</taxon>
    </lineage>
</organism>
<dbReference type="Gene3D" id="3.40.50.2000">
    <property type="entry name" value="Glycogen Phosphorylase B"/>
    <property type="match status" value="1"/>
</dbReference>
<dbReference type="SUPFAM" id="SSF48452">
    <property type="entry name" value="TPR-like"/>
    <property type="match status" value="1"/>
</dbReference>
<evidence type="ECO:0008006" key="3">
    <source>
        <dbReference type="Google" id="ProtNLM"/>
    </source>
</evidence>
<reference evidence="1 2" key="1">
    <citation type="journal article" date="2008" name="BMC Genomics">
        <title>Acidithiobacillus ferrooxidans metabolism: from genome sequence to industrial applications.</title>
        <authorList>
            <person name="Valdes J."/>
            <person name="Pedroso I."/>
            <person name="Quatrini R."/>
            <person name="Dodson R.J."/>
            <person name="Tettelin H."/>
            <person name="Blake R.II."/>
            <person name="Eisen J.A."/>
            <person name="Holmes D.S."/>
        </authorList>
    </citation>
    <scope>NUCLEOTIDE SEQUENCE [LARGE SCALE GENOMIC DNA]</scope>
    <source>
        <strain evidence="2">ATCC 23270 / DSM 14882 / CIP 104768 / NCIMB 8455</strain>
    </source>
</reference>
<dbReference type="AlphaFoldDB" id="B7J8P5"/>
<protein>
    <recommendedName>
        <fullName evidence="3">Glycosyl transferase family 8</fullName>
    </recommendedName>
</protein>
<keyword evidence="2" id="KW-1185">Reference proteome</keyword>
<proteinExistence type="predicted"/>
<dbReference type="RefSeq" id="WP_012606885.1">
    <property type="nucleotide sequence ID" value="NC_011761.1"/>
</dbReference>
<accession>B7J8P5</accession>
<dbReference type="KEGG" id="afr:AFE_1212"/>
<dbReference type="Proteomes" id="UP000001362">
    <property type="component" value="Chromosome"/>
</dbReference>
<dbReference type="STRING" id="243159.AFE_1212"/>
<dbReference type="GeneID" id="65280492"/>
<dbReference type="eggNOG" id="COG0859">
    <property type="taxonomic scope" value="Bacteria"/>
</dbReference>
<name>B7J8P5_ACIF2</name>
<dbReference type="EMBL" id="CP001219">
    <property type="protein sequence ID" value="ACK80500.1"/>
    <property type="molecule type" value="Genomic_DNA"/>
</dbReference>
<dbReference type="InterPro" id="IPR011990">
    <property type="entry name" value="TPR-like_helical_dom_sf"/>
</dbReference>
<dbReference type="SUPFAM" id="SSF53756">
    <property type="entry name" value="UDP-Glycosyltransferase/glycogen phosphorylase"/>
    <property type="match status" value="1"/>
</dbReference>
<dbReference type="HOGENOM" id="CLU_010140_0_3_6"/>
<sequence>MKRSIAELLAHGQALIAADLPEAVGTLLHPYLQGGTGPIPLWKLLALACRRQGKFEAVRKIQEMIVETLPGDLPARYDLADTLLTLGDFARGWEEYRFRYHLPHTTALARHIQAAPRWDGRPISGQTLLIHDEQGYGDTFQFIRLLRAAQKNSEAKILVEINHESLSLIRRAYPEFLVQPRGTLPPHFDAHCELMSLPHALGLQLSDLPLEMPYLQADPRRIEHWQERLQDLPRPWVALTWAGRPTHPNDGNRSMRLEQFASLAMVAASFLAIQKGPAAYQPAPTGMNLCRLSDEIRDFEDTAAILQIADLLISVDSSPVHLAGALGRPAWVLLPFESEWRWMTEREDTPWYPTHRLFRQSRRGDWQGVLERVAVDWVASEYSPA</sequence>
<gene>
    <name evidence="1" type="ordered locus">AFE_1212</name>
</gene>
<evidence type="ECO:0000313" key="1">
    <source>
        <dbReference type="EMBL" id="ACK80500.1"/>
    </source>
</evidence>